<dbReference type="EMBL" id="CM047903">
    <property type="protein sequence ID" value="KAJ0093167.1"/>
    <property type="molecule type" value="Genomic_DNA"/>
</dbReference>
<gene>
    <name evidence="1" type="ORF">Patl1_25948</name>
</gene>
<comment type="caution">
    <text evidence="1">The sequence shown here is derived from an EMBL/GenBank/DDBJ whole genome shotgun (WGS) entry which is preliminary data.</text>
</comment>
<proteinExistence type="predicted"/>
<reference evidence="2" key="1">
    <citation type="journal article" date="2023" name="G3 (Bethesda)">
        <title>Genome assembly and association tests identify interacting loci associated with vigor, precocity, and sex in interspecific pistachio rootstocks.</title>
        <authorList>
            <person name="Palmer W."/>
            <person name="Jacygrad E."/>
            <person name="Sagayaradj S."/>
            <person name="Cavanaugh K."/>
            <person name="Han R."/>
            <person name="Bertier L."/>
            <person name="Beede B."/>
            <person name="Kafkas S."/>
            <person name="Golino D."/>
            <person name="Preece J."/>
            <person name="Michelmore R."/>
        </authorList>
    </citation>
    <scope>NUCLEOTIDE SEQUENCE [LARGE SCALE GENOMIC DNA]</scope>
</reference>
<protein>
    <submittedName>
        <fullName evidence="1">Uncharacterized protein</fullName>
    </submittedName>
</protein>
<keyword evidence="2" id="KW-1185">Reference proteome</keyword>
<sequence>MDMSVVLPEECISKTISFTCARDACRFSAVSPVFKSAADSDAVWEKFLPSDHREIISCSASPSLLTTNLSKKDLYLHLCHNPIIINNGTMSFSIEKESGKKCFMVGARGLSIIWGDTSSYWNWPSLPESRFSEVAELNYVWWFDVKGKIDTKILSPKTTYAAYLVFKLAESTYGFRTRPVKLGVYLEGIDNGERCNVYLDPPRNTPTLSQNRGDGWMEIEMGEFFNENGDEGTLICSLFDFDGMSTKRGIIIEGIELRPKNGK</sequence>
<organism evidence="1 2">
    <name type="scientific">Pistacia atlantica</name>
    <dbReference type="NCBI Taxonomy" id="434234"/>
    <lineage>
        <taxon>Eukaryota</taxon>
        <taxon>Viridiplantae</taxon>
        <taxon>Streptophyta</taxon>
        <taxon>Embryophyta</taxon>
        <taxon>Tracheophyta</taxon>
        <taxon>Spermatophyta</taxon>
        <taxon>Magnoliopsida</taxon>
        <taxon>eudicotyledons</taxon>
        <taxon>Gunneridae</taxon>
        <taxon>Pentapetalae</taxon>
        <taxon>rosids</taxon>
        <taxon>malvids</taxon>
        <taxon>Sapindales</taxon>
        <taxon>Anacardiaceae</taxon>
        <taxon>Pistacia</taxon>
    </lineage>
</organism>
<name>A0ACC1B2J7_9ROSI</name>
<accession>A0ACC1B2J7</accession>
<evidence type="ECO:0000313" key="1">
    <source>
        <dbReference type="EMBL" id="KAJ0093167.1"/>
    </source>
</evidence>
<dbReference type="Proteomes" id="UP001164250">
    <property type="component" value="Chromosome 7"/>
</dbReference>
<evidence type="ECO:0000313" key="2">
    <source>
        <dbReference type="Proteomes" id="UP001164250"/>
    </source>
</evidence>